<dbReference type="RefSeq" id="WP_015529969.1">
    <property type="nucleotide sequence ID" value="NC_021015.1"/>
</dbReference>
<dbReference type="Gene3D" id="2.60.40.1140">
    <property type="entry name" value="Collagen-binding surface protein Cna, B-type domain"/>
    <property type="match status" value="2"/>
</dbReference>
<proteinExistence type="predicted"/>
<keyword evidence="2" id="KW-1133">Transmembrane helix</keyword>
<evidence type="ECO:0000313" key="5">
    <source>
        <dbReference type="Proteomes" id="UP000008956"/>
    </source>
</evidence>
<keyword evidence="2" id="KW-0472">Membrane</keyword>
<dbReference type="Pfam" id="PF24547">
    <property type="entry name" value="DUF7601"/>
    <property type="match status" value="1"/>
</dbReference>
<dbReference type="KEGG" id="rto:RTO_30030"/>
<dbReference type="EMBL" id="FP929055">
    <property type="protein sequence ID" value="CBL27411.1"/>
    <property type="molecule type" value="Genomic_DNA"/>
</dbReference>
<reference evidence="4 5" key="1">
    <citation type="submission" date="2010-03" db="EMBL/GenBank/DDBJ databases">
        <title>The genome sequence of Ruminococcus torques L2-14.</title>
        <authorList>
            <consortium name="metaHIT consortium -- http://www.metahit.eu/"/>
            <person name="Pajon A."/>
            <person name="Turner K."/>
            <person name="Parkhill J."/>
            <person name="Duncan S."/>
            <person name="Flint H."/>
        </authorList>
    </citation>
    <scope>NUCLEOTIDE SEQUENCE [LARGE SCALE GENOMIC DNA]</scope>
    <source>
        <strain evidence="4 5">L2-14</strain>
    </source>
</reference>
<feature type="compositionally biased region" description="Low complexity" evidence="1">
    <location>
        <begin position="68"/>
        <end position="78"/>
    </location>
</feature>
<protein>
    <recommendedName>
        <fullName evidence="3">DUF7601 domain-containing protein</fullName>
    </recommendedName>
</protein>
<keyword evidence="2" id="KW-0812">Transmembrane</keyword>
<feature type="transmembrane region" description="Helical" evidence="2">
    <location>
        <begin position="2313"/>
        <end position="2332"/>
    </location>
</feature>
<dbReference type="PATRIC" id="fig|657313.3.peg.2888"/>
<evidence type="ECO:0000256" key="2">
    <source>
        <dbReference type="SAM" id="Phobius"/>
    </source>
</evidence>
<evidence type="ECO:0000256" key="1">
    <source>
        <dbReference type="SAM" id="MobiDB-lite"/>
    </source>
</evidence>
<dbReference type="HOGENOM" id="CLU_229788_0_0_9"/>
<sequence>MKKGQKKRRSVILRRILAFLLAIVLVHSQIIPAVFAADTNYSQESNTEEKTVVDGAETVLPMSEDAISESSEPIQSEEQQTEDKTSEDTTVESSEPIQSEEQQTEDKTSEDTTVESSEPIQSEEQQTTGEATEETVNIADAVVPVTVNYYLPKSQNLQVDAPESYTEGEAQEEAKSAVIEQALGDETTQKLIEQQKEKGIESNTQELTASAVSEEEYDSYTQMAVTGEGLQAPEVSLSDDVQLEEDADAENTNPLIGWQVAKTAGIMLSYPDGTEIKMGDVIPADKISEVQMTAADDGISLLSTQANMSIASLIALTQDMTVVQRVGDAGTNGKWSVLVQGGTNQTPSAGTVRHAYGTLESALTAINTDTTSNSFKITFLDNYTANSNDISAMGSPSSTSGVLGKRTTNKPTIVFTGATNYSTSISYSSWTTFTSQKQKIYFNGFNAYFTHVNLNWSGSTVYGNQNDTTFDDVKFVGGAVTAIYGGRYTSNSTNVSYNLKFEDVEMTKDAPVKKIFGGGQDNSTGTINLTMTNCTIYGNVYASSGPYNSTTYTHTGDVHATLQDTAIRKFDTTVVDPMLKPKEVHTVGGSFWGLYGKVTGDLELDASGSYVAECGTWFTAKEGCTAGSISYRFNDIKESLRFVGAYEHAGYDQATTSKGYIEVNNTQVANVFGWGYLRLNNSVTCDGGVSNFGHMQYDSSFYHYWTEQKKQDAKGGDRYVPKGYKPDLPTCIGYVATKSSTICSGGDCYEAWNRQRFGRIVLEDNYNTFQIYNAMGGNSTNVVDVDYLDRISDAYKATIELMGRQANTSASSAFSMIHIRGNYFLTSVKAIGTLKTHTNVTCTMAQDTTNRLIKLYATTKAQNIIYLYSGSSITGNALYSADSFAEVLDRLRKQSGGTYTLWFTRGYSLINKDVTAFNNATGFANKNVTIICEGAIAGSNERNSPSTGLRLWDQVFPNFNSLTWKNVEFRSDFYEFNKYSFVMHGNGHNLTFENCRFTGDVTINAGGNSTQGTSGSTLTLKNCVNVNEIYASKQQDGLGNTTINVESCTGHTGTIIIDPARYSVKDLNINLKDCVAKVNPYFKSVIEVEGNYRLTAENTQLMFTNPNVSSGHTAEVYLNKDSSNHEVVLLGDCMGAYDAPAGSSSLCVTAKVRPKDATSVNLDYFDQIEINGGELHLGDATRSVEGGFGSSSRAADVSLKNSGKLMLDYLSSATANRTINSLITDSTNTEVSVTYDYTSGTTSPSGRPLIIKNTLTVPTNSKLRVSTTLQPKHKGTVEYPLLQFNSSNNAKREQYNWIADKQYYVAIGSQNSNQIVLRADTYAPLVYQAKTTNMSLNSNGSQSGQLDIYLKDLYRDGIDKNGNSIHDASDGAYPTGVQVYLSRQDVQLKDGVYGYTYNSSTDIQLKSANASFYGWMNSGSFTDINGTSVTATTESPVLHLKLNSTYQANTNYFIYARDIAGNWSKFLLDTKGPTSTYTNITSTKVSDTTYRYTFTGLKFTDPIQTATYGTSDIADVSYKANATQYIQNSKKLDTVRYNKTGENPWSSGVSYSTASLDKSTGACTLSNVSVSVTEKLYVFVKDGYGNISRFTYVPIVFDAQSGGATSTGKFSNGLTTSSTLGLVGSTLKSAQVPSNPVLGNQTFRYWYNSTNSGKSQVFLTSVTVSGATTYYPQWTYPTLTISNQVTGSVADKNKKFTYTIYAQRASGDRYNGQDFPYTGGTIAGISGVTAPANGTKTGDYNGEFIIELSHGQSVTIQLPDYYDYVSVSQGKESPYWTVYTTEENKKYNQNYREKISVNATNRSLAFVNSNDSSQPVIYQQKMEGEWTKEQGDNYGRKLTVYIRDLYGDGIDTNGSSFSTEEKAEFPGSTYAQVYLSTYDAPKADRGYNFRYNASESVRLESLCSCKKLTTGSFTDIEGNAVAATLAKPAWEFKMLNNYTFDQNKNYFIYVRDLTGKWTKYLLDTKGPSIENTGIITTLSENDTGAFFQIANLQFMDEVIVTKNGTSSLTNESDENFTYNANATMYQGMQIAEVRNNKTGKFSDTYRNPKKETDGSYTAGDKTTDGRDMFYVYVQDYYGNTTAAQYVQVSFDATGGGLYKKVSFEDGKKITRRLVVKGDKLTAKQIPANPGFYNNTTEQKFTQWSDSTDANKKKVDLKTAQMTKSVILNADYDKPSVIIKQMIKGDGIWNNQEFTYKVKTSYPKGKVIPCKGSYVSPAVNAPNITSLTVDANQEITFKLKAGQSLELIPGDNQYTIKSIIQVSNGTNCEIQKDAKVISSVENVAVDEISTNFVFTNTKNIVVTGVDGGNTDNSLLLVGLMGVLLITGVSVLRVRGRRRS</sequence>
<name>D4M051_9FIRM</name>
<dbReference type="InterPro" id="IPR055382">
    <property type="entry name" value="DUF7601"/>
</dbReference>
<evidence type="ECO:0000313" key="4">
    <source>
        <dbReference type="EMBL" id="CBL27411.1"/>
    </source>
</evidence>
<feature type="compositionally biased region" description="Low complexity" evidence="1">
    <location>
        <begin position="115"/>
        <end position="130"/>
    </location>
</feature>
<feature type="compositionally biased region" description="Low complexity" evidence="1">
    <location>
        <begin position="92"/>
        <end position="101"/>
    </location>
</feature>
<reference evidence="4 5" key="2">
    <citation type="submission" date="2010-03" db="EMBL/GenBank/DDBJ databases">
        <authorList>
            <person name="Pajon A."/>
        </authorList>
    </citation>
    <scope>NUCLEOTIDE SEQUENCE [LARGE SCALE GENOMIC DNA]</scope>
    <source>
        <strain evidence="4 5">L2-14</strain>
    </source>
</reference>
<feature type="region of interest" description="Disordered" evidence="1">
    <location>
        <begin position="2039"/>
        <end position="2059"/>
    </location>
</feature>
<feature type="region of interest" description="Disordered" evidence="1">
    <location>
        <begin position="64"/>
        <end position="135"/>
    </location>
</feature>
<dbReference type="Proteomes" id="UP000008956">
    <property type="component" value="Chromosome"/>
</dbReference>
<evidence type="ECO:0000259" key="3">
    <source>
        <dbReference type="Pfam" id="PF24547"/>
    </source>
</evidence>
<accession>D4M051</accession>
<gene>
    <name evidence="4" type="ORF">RTO_30030</name>
</gene>
<feature type="domain" description="DUF7601" evidence="3">
    <location>
        <begin position="1678"/>
        <end position="1808"/>
    </location>
</feature>
<organism evidence="4 5">
    <name type="scientific">[Ruminococcus] torques L2-14</name>
    <dbReference type="NCBI Taxonomy" id="657313"/>
    <lineage>
        <taxon>Bacteria</taxon>
        <taxon>Bacillati</taxon>
        <taxon>Bacillota</taxon>
        <taxon>Clostridia</taxon>
        <taxon>Lachnospirales</taxon>
        <taxon>Lachnospiraceae</taxon>
        <taxon>Mediterraneibacter</taxon>
    </lineage>
</organism>